<dbReference type="Pfam" id="PF09820">
    <property type="entry name" value="AAA-ATPase_like"/>
    <property type="match status" value="1"/>
</dbReference>
<dbReference type="PANTHER" id="PTHR34825">
    <property type="entry name" value="CONSERVED PROTEIN, WITH A WEAK D-GALACTARATE DEHYDRATASE/ALTRONATE HYDROLASE DOMAIN"/>
    <property type="match status" value="1"/>
</dbReference>
<gene>
    <name evidence="2" type="ORF">ARMGADRAFT_1141755</name>
</gene>
<dbReference type="AlphaFoldDB" id="A0A2H3DKF4"/>
<name>A0A2H3DKF4_ARMGA</name>
<dbReference type="EMBL" id="KZ293651">
    <property type="protein sequence ID" value="PBK95705.1"/>
    <property type="molecule type" value="Genomic_DNA"/>
</dbReference>
<dbReference type="InParanoid" id="A0A2H3DKF4"/>
<organism evidence="2 3">
    <name type="scientific">Armillaria gallica</name>
    <name type="common">Bulbous honey fungus</name>
    <name type="synonym">Armillaria bulbosa</name>
    <dbReference type="NCBI Taxonomy" id="47427"/>
    <lineage>
        <taxon>Eukaryota</taxon>
        <taxon>Fungi</taxon>
        <taxon>Dikarya</taxon>
        <taxon>Basidiomycota</taxon>
        <taxon>Agaricomycotina</taxon>
        <taxon>Agaricomycetes</taxon>
        <taxon>Agaricomycetidae</taxon>
        <taxon>Agaricales</taxon>
        <taxon>Marasmiineae</taxon>
        <taxon>Physalacriaceae</taxon>
        <taxon>Armillaria</taxon>
    </lineage>
</organism>
<protein>
    <recommendedName>
        <fullName evidence="1">AAA-ATPase-like domain-containing protein</fullName>
    </recommendedName>
</protein>
<proteinExistence type="predicted"/>
<reference evidence="3" key="1">
    <citation type="journal article" date="2017" name="Nat. Ecol. Evol.">
        <title>Genome expansion and lineage-specific genetic innovations in the forest pathogenic fungi Armillaria.</title>
        <authorList>
            <person name="Sipos G."/>
            <person name="Prasanna A.N."/>
            <person name="Walter M.C."/>
            <person name="O'Connor E."/>
            <person name="Balint B."/>
            <person name="Krizsan K."/>
            <person name="Kiss B."/>
            <person name="Hess J."/>
            <person name="Varga T."/>
            <person name="Slot J."/>
            <person name="Riley R."/>
            <person name="Boka B."/>
            <person name="Rigling D."/>
            <person name="Barry K."/>
            <person name="Lee J."/>
            <person name="Mihaltcheva S."/>
            <person name="LaButti K."/>
            <person name="Lipzen A."/>
            <person name="Waldron R."/>
            <person name="Moloney N.M."/>
            <person name="Sperisen C."/>
            <person name="Kredics L."/>
            <person name="Vagvoelgyi C."/>
            <person name="Patrignani A."/>
            <person name="Fitzpatrick D."/>
            <person name="Nagy I."/>
            <person name="Doyle S."/>
            <person name="Anderson J.B."/>
            <person name="Grigoriev I.V."/>
            <person name="Gueldener U."/>
            <person name="Muensterkoetter M."/>
            <person name="Nagy L.G."/>
        </authorList>
    </citation>
    <scope>NUCLEOTIDE SEQUENCE [LARGE SCALE GENOMIC DNA]</scope>
    <source>
        <strain evidence="3">Ar21-2</strain>
    </source>
</reference>
<dbReference type="Proteomes" id="UP000217790">
    <property type="component" value="Unassembled WGS sequence"/>
</dbReference>
<evidence type="ECO:0000313" key="2">
    <source>
        <dbReference type="EMBL" id="PBK95705.1"/>
    </source>
</evidence>
<dbReference type="InterPro" id="IPR018631">
    <property type="entry name" value="AAA-ATPase-like_dom"/>
</dbReference>
<feature type="domain" description="AAA-ATPase-like" evidence="1">
    <location>
        <begin position="58"/>
        <end position="301"/>
    </location>
</feature>
<dbReference type="PANTHER" id="PTHR34825:SF1">
    <property type="entry name" value="AAA-ATPASE-LIKE DOMAIN-CONTAINING PROTEIN"/>
    <property type="match status" value="1"/>
</dbReference>
<dbReference type="OrthoDB" id="2943306at2759"/>
<dbReference type="OMA" id="FTPIEYQ"/>
<keyword evidence="3" id="KW-1185">Reference proteome</keyword>
<accession>A0A2H3DKF4</accession>
<sequence>MHMFVPLKLLQTWKWRSCQTLKPHFYSKRWDSGSSNSSPGANTAIHKDSQLAMSTGANFLEMRRANHHIFDNTPSIIHLEQTGRNFAMFCCPQGFGKSLLIDMLKHYHGVAFVDSLEEAFEVFSSIHPGSTSMLIQTQGLHISNKDILNVVRLSRWFVLRFNLSPLTGHGDSAVQSFYNDLLVGLQQFWWLHRNWLQVPDSLLYRRPGEAINSNYLYAAFRITFDLVLSQHFWEQIYLLVELEDDYGINCLIQHHAHDDVPWRSTPLGLATENFWCLLRRHQEECVIGRAFMTGVTPVATADGIDLENISFNAEFSRICGPSKAGVTVAMDKMGIDSDTLLKTLTKYTNGYHFSQYTQVTPVFKTTTCLTALQELHRNPLVAFEDIVDISENSKLSQGLVEAFTSNSNIIHQLIAAIGTQDHGFTPIEYQTHFGPVRLVSDPYGNEQTLLRLLVYYGVLSFDPHELTKFLRIPNHTVATQVAANIMEWGDLCAAGLAHALQALNNPINVIRVLDMYRHMLATDVFKHGSCSYYHHEKKLKEHAGALFSVLFNNMLSRPTHGYHVRKIEDDYHGDGLRVAIIVETSTDLIVLEIEDISVDVIDFSSYGLECTVDDSLEREAFIQHMPTEEIPLLTINHKKGHHQKRSVIEYFVKHVVVSRATEKRLRLTGYAVVVVGSRQVLATRLSRCGKGWKTGSTAATNHHTDSL</sequence>
<evidence type="ECO:0000259" key="1">
    <source>
        <dbReference type="Pfam" id="PF09820"/>
    </source>
</evidence>
<evidence type="ECO:0000313" key="3">
    <source>
        <dbReference type="Proteomes" id="UP000217790"/>
    </source>
</evidence>